<dbReference type="OrthoDB" id="4187993at2759"/>
<keyword evidence="3" id="KW-1185">Reference proteome</keyword>
<comment type="caution">
    <text evidence="2">The sequence shown here is derived from an EMBL/GenBank/DDBJ whole genome shotgun (WGS) entry which is preliminary data.</text>
</comment>
<feature type="region of interest" description="Disordered" evidence="1">
    <location>
        <begin position="286"/>
        <end position="355"/>
    </location>
</feature>
<evidence type="ECO:0000256" key="1">
    <source>
        <dbReference type="SAM" id="MobiDB-lite"/>
    </source>
</evidence>
<evidence type="ECO:0000313" key="3">
    <source>
        <dbReference type="Proteomes" id="UP000182235"/>
    </source>
</evidence>
<reference evidence="2 3" key="1">
    <citation type="submission" date="2015-07" db="EMBL/GenBank/DDBJ databases">
        <title>Emmonsia species relationships and genome sequence.</title>
        <authorList>
            <consortium name="The Broad Institute Genomics Platform"/>
            <person name="Cuomo C.A."/>
            <person name="Munoz J.F."/>
            <person name="Imamovic A."/>
            <person name="Priest M.E."/>
            <person name="Young S."/>
            <person name="Clay O.K."/>
            <person name="McEwen J.G."/>
        </authorList>
    </citation>
    <scope>NUCLEOTIDE SEQUENCE [LARGE SCALE GENOMIC DNA]</scope>
    <source>
        <strain evidence="2 3">UAMH 9510</strain>
    </source>
</reference>
<dbReference type="Proteomes" id="UP000182235">
    <property type="component" value="Unassembled WGS sequence"/>
</dbReference>
<dbReference type="VEuPathDB" id="FungiDB:AJ78_08690"/>
<dbReference type="EMBL" id="LGRN01000890">
    <property type="protein sequence ID" value="OJD10201.1"/>
    <property type="molecule type" value="Genomic_DNA"/>
</dbReference>
<feature type="region of interest" description="Disordered" evidence="1">
    <location>
        <begin position="495"/>
        <end position="519"/>
    </location>
</feature>
<evidence type="ECO:0000313" key="2">
    <source>
        <dbReference type="EMBL" id="OJD10201.1"/>
    </source>
</evidence>
<name>A0A1J9P066_9EURO</name>
<dbReference type="AlphaFoldDB" id="A0A1J9P066"/>
<gene>
    <name evidence="2" type="ORF">AJ78_08690</name>
</gene>
<feature type="compositionally biased region" description="Polar residues" evidence="1">
    <location>
        <begin position="495"/>
        <end position="507"/>
    </location>
</feature>
<feature type="region of interest" description="Disordered" evidence="1">
    <location>
        <begin position="590"/>
        <end position="610"/>
    </location>
</feature>
<accession>A0A1J9P066</accession>
<organism evidence="2 3">
    <name type="scientific">Emergomyces pasteurianus Ep9510</name>
    <dbReference type="NCBI Taxonomy" id="1447872"/>
    <lineage>
        <taxon>Eukaryota</taxon>
        <taxon>Fungi</taxon>
        <taxon>Dikarya</taxon>
        <taxon>Ascomycota</taxon>
        <taxon>Pezizomycotina</taxon>
        <taxon>Eurotiomycetes</taxon>
        <taxon>Eurotiomycetidae</taxon>
        <taxon>Onygenales</taxon>
        <taxon>Ajellomycetaceae</taxon>
        <taxon>Emergomyces</taxon>
    </lineage>
</organism>
<protein>
    <submittedName>
        <fullName evidence="2">Uncharacterized protein</fullName>
    </submittedName>
</protein>
<sequence>MSGQKANQHTIVPTVVPASTLVGFQCHREWTSLHSIPTIRFVFNIRFPLDKSPPDANHTCQHATTQKYSDENLPPLLFQLDPPSERSTTIIPNLVENGLEVKGYDGVVIRDFPFLPRYISTRPLAWQLEYWMRLDSRMTYRDIKARMTVRKEILPNDNSLNMRREREARAPLGLSCWTTRRGGVTRTEIERVDKLSLDQVLLNTTMDVLYYDDPVKGRTAVPKCLRARTLTGASPAYYPCDMFLVNERLHVPGPRLAEALALHEQLLEVVAHSDVNDWRELPRDMLPRSWSRSGTDDRATDAAQQKSASRVLAHRRAQGKSIQTKPDLLGPNSRANNNKTHGGRPTGLFSPLQGPSFSMETVHNDQARPTGQANNPSGFSGYKTMGGTEPGTMQIPAAAGFPDGFQMPGMGFGFGGIHHGLPAPEAAFGLTCCFGYQPNPLAASSPGAYKPGYNPFMSTSHRNNPFALHQYQHQRQQLQQQPEQQLVISVTHTTSLNGHHQPGSSAPQGGFPGDSQRAIGQNCSLDYDIECNASTYSPAQTDPSSPVNQVKAEDESYRFNGSGPHSIRLNPDHRLNTDTVTVMQRNDPFRRIQEGSGPFSSFDDFLEDQM</sequence>
<proteinExistence type="predicted"/>